<dbReference type="EMBL" id="CYXP01000018">
    <property type="protein sequence ID" value="CUN33345.1"/>
    <property type="molecule type" value="Genomic_DNA"/>
</dbReference>
<dbReference type="Proteomes" id="UP000095591">
    <property type="component" value="Unassembled WGS sequence"/>
</dbReference>
<protein>
    <submittedName>
        <fullName evidence="1">Uncharacterized protein</fullName>
    </submittedName>
</protein>
<dbReference type="AlphaFoldDB" id="A0A173W4P0"/>
<evidence type="ECO:0000313" key="2">
    <source>
        <dbReference type="Proteomes" id="UP000095591"/>
    </source>
</evidence>
<reference evidence="1 2" key="1">
    <citation type="submission" date="2015-09" db="EMBL/GenBank/DDBJ databases">
        <authorList>
            <consortium name="Pathogen Informatics"/>
        </authorList>
    </citation>
    <scope>NUCLEOTIDE SEQUENCE [LARGE SCALE GENOMIC DNA]</scope>
    <source>
        <strain evidence="1 2">2789STDY5608872</strain>
    </source>
</reference>
<evidence type="ECO:0000313" key="1">
    <source>
        <dbReference type="EMBL" id="CUN33345.1"/>
    </source>
</evidence>
<proteinExistence type="predicted"/>
<organism evidence="1 2">
    <name type="scientific">Parabacteroides distasonis</name>
    <dbReference type="NCBI Taxonomy" id="823"/>
    <lineage>
        <taxon>Bacteria</taxon>
        <taxon>Pseudomonadati</taxon>
        <taxon>Bacteroidota</taxon>
        <taxon>Bacteroidia</taxon>
        <taxon>Bacteroidales</taxon>
        <taxon>Tannerellaceae</taxon>
        <taxon>Parabacteroides</taxon>
    </lineage>
</organism>
<name>A0A173W4P0_PARDI</name>
<accession>A0A173W4P0</accession>
<sequence length="308" mass="35173">MSEHDGHVLQGYIVGERDGGPESVPGHMRGQIFLYAAEIGDFLEVAVHFLVAHDRQAASFLYADRMFPVFLQYGQWNGQQRDVADGRRFSAVFQLDPSFPYPPVTEIVLYQVFTTQSGDIGERQTGEAREDKYVPDQLEPWDGEFLFHDGLQLVVGQEYRIGLVLFHLVTVKGILTHPFLCQCHVGEFLETFHVADYRVTAQSPLRFQVNVKRADELRCQLMEGDILLAVIRGDKPLQFLHHVLVPVDRNGRVVYACQCFHFLDAILHGTEQCTHFGVFPENTFQDQFRGNQGLFQYQFLVFLEGTCV</sequence>
<gene>
    <name evidence="1" type="ORF">ERS852429_04361</name>
</gene>